<dbReference type="InterPro" id="IPR023214">
    <property type="entry name" value="HAD_sf"/>
</dbReference>
<comment type="caution">
    <text evidence="9">The sequence shown here is derived from an EMBL/GenBank/DDBJ whole genome shotgun (WGS) entry which is preliminary data.</text>
</comment>
<dbReference type="Proteomes" id="UP001479436">
    <property type="component" value="Unassembled WGS sequence"/>
</dbReference>
<dbReference type="NCBIfam" id="TIGR01494">
    <property type="entry name" value="ATPase_P-type"/>
    <property type="match status" value="1"/>
</dbReference>
<sequence>MGSDQLMESLHIDSVHGPSLSVVIDGSALAAITEDVHCHEQFIKLCMLAHTVVCCRVTPNQKCQVVTTIKDKGFVTLSVGDGGNDVLMIQQANVGVGIRGREGLQAARAADYNITKFSHLQRLILVHGRYSLHRTSMVALYCFYKSIYVCMIQILYQVVCGFSGTSLLNTFSLTTYNTLFTELPILFYILDKDVEESAIFEYPPTYQSNLGRSTSSLLNNFSPWIGKAVFQAVITLLTCLFTFWDWESADGLGSSGRETMSAVVFTIVMLVVQFTLALETNYFTHLNHLAVWGTVGFYFAISYVISMVPALGMYHVIHKVYGEWVFWFVITIATIVCLIPLYIQKYAQTQYFPKINELLREQSLYSTNQTGDLWFPLSKLYCFFRPNRTQNTSRIYQPLP</sequence>
<keyword evidence="4" id="KW-0460">Magnesium</keyword>
<reference evidence="9 10" key="1">
    <citation type="submission" date="2023-04" db="EMBL/GenBank/DDBJ databases">
        <title>Genome of Basidiobolus ranarum AG-B5.</title>
        <authorList>
            <person name="Stajich J.E."/>
            <person name="Carter-House D."/>
            <person name="Gryganskyi A."/>
        </authorList>
    </citation>
    <scope>NUCLEOTIDE SEQUENCE [LARGE SCALE GENOMIC DNA]</scope>
    <source>
        <strain evidence="9 10">AG-B5</strain>
    </source>
</reference>
<feature type="transmembrane region" description="Helical" evidence="7">
    <location>
        <begin position="171"/>
        <end position="190"/>
    </location>
</feature>
<name>A0ABR2W3P5_9FUNG</name>
<dbReference type="InterPro" id="IPR032630">
    <property type="entry name" value="P_typ_ATPase_c"/>
</dbReference>
<evidence type="ECO:0000256" key="1">
    <source>
        <dbReference type="ARBA" id="ARBA00004141"/>
    </source>
</evidence>
<accession>A0ABR2W3P5</accession>
<feature type="transmembrane region" description="Helical" evidence="7">
    <location>
        <begin position="138"/>
        <end position="159"/>
    </location>
</feature>
<feature type="transmembrane region" description="Helical" evidence="7">
    <location>
        <begin position="324"/>
        <end position="343"/>
    </location>
</feature>
<dbReference type="InterPro" id="IPR036412">
    <property type="entry name" value="HAD-like_sf"/>
</dbReference>
<feature type="transmembrane region" description="Helical" evidence="7">
    <location>
        <begin position="224"/>
        <end position="244"/>
    </location>
</feature>
<keyword evidence="2 7" id="KW-0812">Transmembrane</keyword>
<evidence type="ECO:0000256" key="7">
    <source>
        <dbReference type="SAM" id="Phobius"/>
    </source>
</evidence>
<evidence type="ECO:0000256" key="3">
    <source>
        <dbReference type="ARBA" id="ARBA00022723"/>
    </source>
</evidence>
<evidence type="ECO:0000256" key="2">
    <source>
        <dbReference type="ARBA" id="ARBA00022692"/>
    </source>
</evidence>
<keyword evidence="6 7" id="KW-0472">Membrane</keyword>
<dbReference type="InterPro" id="IPR023298">
    <property type="entry name" value="ATPase_P-typ_TM_dom_sf"/>
</dbReference>
<evidence type="ECO:0000256" key="4">
    <source>
        <dbReference type="ARBA" id="ARBA00022842"/>
    </source>
</evidence>
<dbReference type="InterPro" id="IPR001757">
    <property type="entry name" value="P_typ_ATPase"/>
</dbReference>
<feature type="transmembrane region" description="Helical" evidence="7">
    <location>
        <begin position="290"/>
        <end position="312"/>
    </location>
</feature>
<dbReference type="SUPFAM" id="SSF81665">
    <property type="entry name" value="Calcium ATPase, transmembrane domain M"/>
    <property type="match status" value="1"/>
</dbReference>
<dbReference type="Pfam" id="PF16212">
    <property type="entry name" value="PhoLip_ATPase_C"/>
    <property type="match status" value="1"/>
</dbReference>
<protein>
    <recommendedName>
        <fullName evidence="8">P-type ATPase C-terminal domain-containing protein</fullName>
    </recommendedName>
</protein>
<dbReference type="PANTHER" id="PTHR24092:SF19">
    <property type="entry name" value="PHOSPHOLIPID-TRANSPORTING ATPASE"/>
    <property type="match status" value="1"/>
</dbReference>
<feature type="transmembrane region" description="Helical" evidence="7">
    <location>
        <begin position="259"/>
        <end position="278"/>
    </location>
</feature>
<comment type="subcellular location">
    <subcellularLocation>
        <location evidence="1">Membrane</location>
        <topology evidence="1">Multi-pass membrane protein</topology>
    </subcellularLocation>
</comment>
<evidence type="ECO:0000259" key="8">
    <source>
        <dbReference type="Pfam" id="PF16212"/>
    </source>
</evidence>
<feature type="domain" description="P-type ATPase C-terminal" evidence="8">
    <location>
        <begin position="107"/>
        <end position="354"/>
    </location>
</feature>
<evidence type="ECO:0000313" key="10">
    <source>
        <dbReference type="Proteomes" id="UP001479436"/>
    </source>
</evidence>
<dbReference type="PANTHER" id="PTHR24092">
    <property type="entry name" value="PROBABLE PHOSPHOLIPID-TRANSPORTING ATPASE"/>
    <property type="match status" value="1"/>
</dbReference>
<dbReference type="Gene3D" id="3.40.50.1000">
    <property type="entry name" value="HAD superfamily/HAD-like"/>
    <property type="match status" value="1"/>
</dbReference>
<dbReference type="SUPFAM" id="SSF56784">
    <property type="entry name" value="HAD-like"/>
    <property type="match status" value="1"/>
</dbReference>
<evidence type="ECO:0000256" key="5">
    <source>
        <dbReference type="ARBA" id="ARBA00022989"/>
    </source>
</evidence>
<evidence type="ECO:0000256" key="6">
    <source>
        <dbReference type="ARBA" id="ARBA00023136"/>
    </source>
</evidence>
<evidence type="ECO:0000313" key="9">
    <source>
        <dbReference type="EMBL" id="KAK9718581.1"/>
    </source>
</evidence>
<proteinExistence type="predicted"/>
<keyword evidence="3" id="KW-0479">Metal-binding</keyword>
<gene>
    <name evidence="9" type="ORF">K7432_005405</name>
</gene>
<dbReference type="EMBL" id="JASJQH010007088">
    <property type="protein sequence ID" value="KAK9718581.1"/>
    <property type="molecule type" value="Genomic_DNA"/>
</dbReference>
<organism evidence="9 10">
    <name type="scientific">Basidiobolus ranarum</name>
    <dbReference type="NCBI Taxonomy" id="34480"/>
    <lineage>
        <taxon>Eukaryota</taxon>
        <taxon>Fungi</taxon>
        <taxon>Fungi incertae sedis</taxon>
        <taxon>Zoopagomycota</taxon>
        <taxon>Entomophthoromycotina</taxon>
        <taxon>Basidiobolomycetes</taxon>
        <taxon>Basidiobolales</taxon>
        <taxon>Basidiobolaceae</taxon>
        <taxon>Basidiobolus</taxon>
    </lineage>
</organism>
<keyword evidence="5 7" id="KW-1133">Transmembrane helix</keyword>
<keyword evidence="10" id="KW-1185">Reference proteome</keyword>